<dbReference type="KEGG" id="vg:26632651"/>
<sequence>MAGLTDKGLEIRYLPEVLEQYHNRAQDIFSDEVEPGDVVDTSENSTLGRMIGVVAPSVAELWEALQEVHDSFNPNVATGYALDNEVALSGIIRYAEEPTRAQVVFEGNYNIVVSSVGSVSSSVTLRQFRVITPVLMNLQQASGVAWRVTAVEAGHEYKIGYSTDGGSNFVYATYTATPTDTATSIQTMLGQKVSQSWTSFETQTDAKNNYNWARHRNRLQIVHFDLDPRITPIKVAKPGVVEDTQMGPSTQLPGTIDTISVPILGWDSVYNPTNAVSGRFRETDVELRERWRNSKFYQAAAILEAMLDGMHQVPGVRDVTIIENDTNNHDSVHNVPPHAFTVITHGGDASDIGKMIWQKKPTGIQAFGDTVVQIADSQGKVHSIGFRRAKEIEVQVNLNISAIAGQVLPGDVKEQVTAAILAYQDGLDKIGKEVVYSRLYTPINSVPGFQVNSLTIGKKGGTQAMANIPVGYDEVAIFDATRIAITVT</sequence>
<keyword evidence="2" id="KW-1185">Reference proteome</keyword>
<evidence type="ECO:0008006" key="3">
    <source>
        <dbReference type="Google" id="ProtNLM"/>
    </source>
</evidence>
<name>A0A0K0L9H8_9CAUD</name>
<dbReference type="EMBL" id="KM434186">
    <property type="protein sequence ID" value="AIW01777.1"/>
    <property type="molecule type" value="Genomic_DNA"/>
</dbReference>
<evidence type="ECO:0000313" key="1">
    <source>
        <dbReference type="EMBL" id="AIW01777.1"/>
    </source>
</evidence>
<dbReference type="RefSeq" id="YP_009206037.1">
    <property type="nucleotide sequence ID" value="NC_028882.1"/>
</dbReference>
<reference evidence="2" key="1">
    <citation type="submission" date="2014-08" db="EMBL/GenBank/DDBJ databases">
        <authorList>
            <person name="Gozdek A."/>
            <person name="Dabrowski K."/>
            <person name="Lobocka M."/>
        </authorList>
    </citation>
    <scope>NUCLEOTIDE SEQUENCE [LARGE SCALE GENOMIC DNA]</scope>
</reference>
<gene>
    <name evidence="1" type="ORF">vB_PaeM_PS2400075</name>
</gene>
<proteinExistence type="predicted"/>
<accession>A0A0K0L9H8</accession>
<dbReference type="Proteomes" id="UP000203203">
    <property type="component" value="Segment"/>
</dbReference>
<dbReference type="GeneID" id="26632651"/>
<organism evidence="1 2">
    <name type="scientific">Pseudomonas phage vB_PaeM_PS24</name>
    <dbReference type="NCBI Taxonomy" id="1542092"/>
    <lineage>
        <taxon>Viruses</taxon>
        <taxon>Duplodnaviria</taxon>
        <taxon>Heunggongvirae</taxon>
        <taxon>Uroviricota</taxon>
        <taxon>Caudoviricetes</taxon>
        <taxon>Vandenendeviridae</taxon>
        <taxon>Nankokuvirus</taxon>
        <taxon>Nankokuvirus PS24</taxon>
    </lineage>
</organism>
<evidence type="ECO:0000313" key="2">
    <source>
        <dbReference type="Proteomes" id="UP000203203"/>
    </source>
</evidence>
<protein>
    <recommendedName>
        <fullName evidence="3">Baseplate protein J-like domain-containing protein</fullName>
    </recommendedName>
</protein>